<dbReference type="EMBL" id="SZQL01000011">
    <property type="protein sequence ID" value="TKK67519.1"/>
    <property type="molecule type" value="Genomic_DNA"/>
</dbReference>
<keyword evidence="1" id="KW-0472">Membrane</keyword>
<evidence type="ECO:0000259" key="3">
    <source>
        <dbReference type="Pfam" id="PF13387"/>
    </source>
</evidence>
<feature type="transmembrane region" description="Helical" evidence="1">
    <location>
        <begin position="285"/>
        <end position="306"/>
    </location>
</feature>
<keyword evidence="2" id="KW-0732">Signal</keyword>
<feature type="transmembrane region" description="Helical" evidence="1">
    <location>
        <begin position="367"/>
        <end position="384"/>
    </location>
</feature>
<dbReference type="Pfam" id="PF25221">
    <property type="entry name" value="5TMH_Lnb"/>
    <property type="match status" value="1"/>
</dbReference>
<organism evidence="5 6">
    <name type="scientific">Ilyomonas limi</name>
    <dbReference type="NCBI Taxonomy" id="2575867"/>
    <lineage>
        <taxon>Bacteria</taxon>
        <taxon>Pseudomonadati</taxon>
        <taxon>Bacteroidota</taxon>
        <taxon>Chitinophagia</taxon>
        <taxon>Chitinophagales</taxon>
        <taxon>Chitinophagaceae</taxon>
        <taxon>Ilyomonas</taxon>
    </lineage>
</organism>
<sequence length="388" mass="44365">MKFLRFALLFCFFHAFFCSAQAQDSSSCHVRISLLTCAPGQELYSTFGHTAIRITDSITHMDVVYNYGTFNFDDPNFYMKFIRGKLDYFLSAAYFPDFMYEYKEDQRSVTEQVLNLTCAQKAQIVHALETNMQAANRAYKYDFIYDNCTTRVRDLIFESLPGSGGAKQLVPEGTTARNLIHVYLDSGGEPWSKLGIDILLGAKLDKPLDNKVAMFLPDYLMKGVDSAVIHQTQLLVAQKSMLLNVPSPIIAGWNYAPLATFAIICVLMAVLYLAPGKRAKTIARFLDSFLLYFTGLLGILLLFMWFGTDHKMTKDNYNLLWALPTNVVAAFFLWRNPLWLRRYFYVAFIINAILFAAWFWLPQEINVAIAPLVLLMLFRYAKLAQLRP</sequence>
<dbReference type="AlphaFoldDB" id="A0A4U3L022"/>
<evidence type="ECO:0000313" key="6">
    <source>
        <dbReference type="Proteomes" id="UP000305848"/>
    </source>
</evidence>
<evidence type="ECO:0000256" key="2">
    <source>
        <dbReference type="SAM" id="SignalP"/>
    </source>
</evidence>
<reference evidence="5 6" key="1">
    <citation type="submission" date="2019-05" db="EMBL/GenBank/DDBJ databases">
        <title>Panacibacter sp. strain 17mud1-8 Genome sequencing and assembly.</title>
        <authorList>
            <person name="Chhetri G."/>
        </authorList>
    </citation>
    <scope>NUCLEOTIDE SEQUENCE [LARGE SCALE GENOMIC DNA]</scope>
    <source>
        <strain evidence="5 6">17mud1-8</strain>
    </source>
</reference>
<dbReference type="RefSeq" id="WP_137262536.1">
    <property type="nucleotide sequence ID" value="NZ_SZQL01000011.1"/>
</dbReference>
<gene>
    <name evidence="5" type="ORF">FC093_14620</name>
</gene>
<feature type="transmembrane region" description="Helical" evidence="1">
    <location>
        <begin position="343"/>
        <end position="361"/>
    </location>
</feature>
<dbReference type="InterPro" id="IPR057436">
    <property type="entry name" value="5TMH_Lnb"/>
</dbReference>
<accession>A0A4U3L022</accession>
<proteinExistence type="predicted"/>
<dbReference type="Proteomes" id="UP000305848">
    <property type="component" value="Unassembled WGS sequence"/>
</dbReference>
<keyword evidence="1" id="KW-1133">Transmembrane helix</keyword>
<dbReference type="OrthoDB" id="319167at2"/>
<feature type="transmembrane region" description="Helical" evidence="1">
    <location>
        <begin position="253"/>
        <end position="273"/>
    </location>
</feature>
<feature type="domain" description="Lnb N-terminal periplasmic" evidence="3">
    <location>
        <begin position="28"/>
        <end position="158"/>
    </location>
</feature>
<name>A0A4U3L022_9BACT</name>
<evidence type="ECO:0000259" key="4">
    <source>
        <dbReference type="Pfam" id="PF25221"/>
    </source>
</evidence>
<evidence type="ECO:0000313" key="5">
    <source>
        <dbReference type="EMBL" id="TKK67519.1"/>
    </source>
</evidence>
<evidence type="ECO:0000256" key="1">
    <source>
        <dbReference type="SAM" id="Phobius"/>
    </source>
</evidence>
<feature type="transmembrane region" description="Helical" evidence="1">
    <location>
        <begin position="318"/>
        <end position="334"/>
    </location>
</feature>
<dbReference type="Pfam" id="PF13387">
    <property type="entry name" value="Lnb_N"/>
    <property type="match status" value="1"/>
</dbReference>
<feature type="domain" description="Lnb-like transmembrane" evidence="4">
    <location>
        <begin position="255"/>
        <end position="382"/>
    </location>
</feature>
<protein>
    <submittedName>
        <fullName evidence="5">DUF4105 domain-containing protein</fullName>
    </submittedName>
</protein>
<feature type="signal peptide" evidence="2">
    <location>
        <begin position="1"/>
        <end position="22"/>
    </location>
</feature>
<keyword evidence="6" id="KW-1185">Reference proteome</keyword>
<comment type="caution">
    <text evidence="5">The sequence shown here is derived from an EMBL/GenBank/DDBJ whole genome shotgun (WGS) entry which is preliminary data.</text>
</comment>
<dbReference type="InterPro" id="IPR025178">
    <property type="entry name" value="Lnb_N"/>
</dbReference>
<keyword evidence="1" id="KW-0812">Transmembrane</keyword>
<feature type="chain" id="PRO_5020439998" evidence="2">
    <location>
        <begin position="23"/>
        <end position="388"/>
    </location>
</feature>